<comment type="caution">
    <text evidence="2">The sequence shown here is derived from an EMBL/GenBank/DDBJ whole genome shotgun (WGS) entry which is preliminary data.</text>
</comment>
<feature type="region of interest" description="Disordered" evidence="1">
    <location>
        <begin position="335"/>
        <end position="391"/>
    </location>
</feature>
<feature type="compositionally biased region" description="Basic and acidic residues" evidence="1">
    <location>
        <begin position="348"/>
        <end position="391"/>
    </location>
</feature>
<accession>A0ABD2LR78</accession>
<keyword evidence="3" id="KW-1185">Reference proteome</keyword>
<reference evidence="2 3" key="1">
    <citation type="submission" date="2024-10" db="EMBL/GenBank/DDBJ databases">
        <authorList>
            <person name="Kim D."/>
        </authorList>
    </citation>
    <scope>NUCLEOTIDE SEQUENCE [LARGE SCALE GENOMIC DNA]</scope>
    <source>
        <strain evidence="2">BH-2024</strain>
    </source>
</reference>
<evidence type="ECO:0008006" key="4">
    <source>
        <dbReference type="Google" id="ProtNLM"/>
    </source>
</evidence>
<evidence type="ECO:0000256" key="1">
    <source>
        <dbReference type="SAM" id="MobiDB-lite"/>
    </source>
</evidence>
<evidence type="ECO:0000313" key="3">
    <source>
        <dbReference type="Proteomes" id="UP001620626"/>
    </source>
</evidence>
<gene>
    <name evidence="2" type="ORF">niasHT_001871</name>
</gene>
<dbReference type="EMBL" id="JBICBT010000346">
    <property type="protein sequence ID" value="KAL3116799.1"/>
    <property type="molecule type" value="Genomic_DNA"/>
</dbReference>
<evidence type="ECO:0000313" key="2">
    <source>
        <dbReference type="EMBL" id="KAL3116799.1"/>
    </source>
</evidence>
<protein>
    <recommendedName>
        <fullName evidence="4">F-box associated domain-containing protein</fullName>
    </recommendedName>
</protein>
<proteinExistence type="predicted"/>
<dbReference type="Proteomes" id="UP001620626">
    <property type="component" value="Unassembled WGS sequence"/>
</dbReference>
<organism evidence="2 3">
    <name type="scientific">Heterodera trifolii</name>
    <dbReference type="NCBI Taxonomy" id="157864"/>
    <lineage>
        <taxon>Eukaryota</taxon>
        <taxon>Metazoa</taxon>
        <taxon>Ecdysozoa</taxon>
        <taxon>Nematoda</taxon>
        <taxon>Chromadorea</taxon>
        <taxon>Rhabditida</taxon>
        <taxon>Tylenchina</taxon>
        <taxon>Tylenchomorpha</taxon>
        <taxon>Tylenchoidea</taxon>
        <taxon>Heteroderidae</taxon>
        <taxon>Heteroderinae</taxon>
        <taxon>Heterodera</taxon>
    </lineage>
</organism>
<name>A0ABD2LR78_9BILA</name>
<sequence length="391" mass="45035">MNPWICNDVVMDILPFFERVELGLKLAMLSDRFDVLVDAHFDGKSELLIWRRIAIHKDNVTAVPKLSVLIDYANSVPFPLPDHSLHNKIRFKSLQIWYIDHSVIAFLRANQQIWDKDTNLSMSVPYVQDDQQRIWRVFVREIWPIFAPHIRHLSFYNGGLLLDNLCRFISPTILTDLNIISIYSGYLLHDATDDFDEPNTIPTAGQMLSKWLHTPTKDGQPKRLHCFLKPPNIEWANINTLKKKFLNATTSVHYKIQFIVRPKSTQIVPFELANERTKEKLTLIKASENHWDDRWIMKRCQNGETADQWEFVNFDDLNIVTFVFYPVNECVGPLSAPPAEEEEAGQSSEKEGQSSEKEGQSSEKEGQSSEKEGQSSEKEGQSSEKGESSDK</sequence>
<dbReference type="AlphaFoldDB" id="A0ABD2LR78"/>